<evidence type="ECO:0000313" key="2">
    <source>
        <dbReference type="EMBL" id="CAF4854493.1"/>
    </source>
</evidence>
<evidence type="ECO:0000313" key="3">
    <source>
        <dbReference type="Proteomes" id="UP000676336"/>
    </source>
</evidence>
<dbReference type="EMBL" id="CAJOBI010106016">
    <property type="protein sequence ID" value="CAF4610526.1"/>
    <property type="molecule type" value="Genomic_DNA"/>
</dbReference>
<organism evidence="2 3">
    <name type="scientific">Rotaria magnacalcarata</name>
    <dbReference type="NCBI Taxonomy" id="392030"/>
    <lineage>
        <taxon>Eukaryota</taxon>
        <taxon>Metazoa</taxon>
        <taxon>Spiralia</taxon>
        <taxon>Gnathifera</taxon>
        <taxon>Rotifera</taxon>
        <taxon>Eurotatoria</taxon>
        <taxon>Bdelloidea</taxon>
        <taxon>Philodinida</taxon>
        <taxon>Philodinidae</taxon>
        <taxon>Rotaria</taxon>
    </lineage>
</organism>
<name>A0A8S3BQ77_9BILA</name>
<comment type="caution">
    <text evidence="2">The sequence shown here is derived from an EMBL/GenBank/DDBJ whole genome shotgun (WGS) entry which is preliminary data.</text>
</comment>
<dbReference type="AlphaFoldDB" id="A0A8S3BQ77"/>
<accession>A0A8S3BQ77</accession>
<dbReference type="Proteomes" id="UP000676336">
    <property type="component" value="Unassembled WGS sequence"/>
</dbReference>
<reference evidence="2" key="1">
    <citation type="submission" date="2021-02" db="EMBL/GenBank/DDBJ databases">
        <authorList>
            <person name="Nowell W R."/>
        </authorList>
    </citation>
    <scope>NUCLEOTIDE SEQUENCE</scope>
</reference>
<protein>
    <submittedName>
        <fullName evidence="2">Uncharacterized protein</fullName>
    </submittedName>
</protein>
<feature type="non-terminal residue" evidence="2">
    <location>
        <position position="1"/>
    </location>
</feature>
<sequence length="27" mass="3133">RPQQQQATYDGSSSSTWRLFGVHRLLN</sequence>
<gene>
    <name evidence="1" type="ORF">SMN809_LOCUS39455</name>
    <name evidence="2" type="ORF">SMN809_LOCUS49554</name>
</gene>
<proteinExistence type="predicted"/>
<dbReference type="EMBL" id="CAJOBI010161930">
    <property type="protein sequence ID" value="CAF4854493.1"/>
    <property type="molecule type" value="Genomic_DNA"/>
</dbReference>
<evidence type="ECO:0000313" key="1">
    <source>
        <dbReference type="EMBL" id="CAF4610526.1"/>
    </source>
</evidence>